<dbReference type="OrthoDB" id="20844at2759"/>
<evidence type="ECO:0000313" key="2">
    <source>
        <dbReference type="Proteomes" id="UP000077315"/>
    </source>
</evidence>
<dbReference type="STRING" id="763407.A0A167KKY6"/>
<sequence length="176" mass="20720">KLPKFLDIDRNRFKPESFEIQTEEGLTDAQCHEVVRQQVESTIRWRKVMNDKNDHEIQSNSHLVEWEDGTMSLMVGNECFDATQKVAAPQEHVYMLAQHKQLGALESHTEITDHMTFRPSDLKSETHRHLTAQIANKHVKKIKTKMFFTEKDPEKLKQELELKESERLRAQKKLEN</sequence>
<reference evidence="2" key="1">
    <citation type="submission" date="2015-06" db="EMBL/GenBank/DDBJ databases">
        <title>Expansion of signal transduction pathways in fungi by whole-genome duplication.</title>
        <authorList>
            <consortium name="DOE Joint Genome Institute"/>
            <person name="Corrochano L.M."/>
            <person name="Kuo A."/>
            <person name="Marcet-Houben M."/>
            <person name="Polaino S."/>
            <person name="Salamov A."/>
            <person name="Villalobos J.M."/>
            <person name="Alvarez M.I."/>
            <person name="Avalos J."/>
            <person name="Benito E.P."/>
            <person name="Benoit I."/>
            <person name="Burger G."/>
            <person name="Camino L.P."/>
            <person name="Canovas D."/>
            <person name="Cerda-Olmedo E."/>
            <person name="Cheng J.-F."/>
            <person name="Dominguez A."/>
            <person name="Elias M."/>
            <person name="Eslava A.P."/>
            <person name="Glaser F."/>
            <person name="Grimwood J."/>
            <person name="Gutierrez G."/>
            <person name="Heitman J."/>
            <person name="Henrissat B."/>
            <person name="Iturriaga E.A."/>
            <person name="Lang B.F."/>
            <person name="Lavin J.L."/>
            <person name="Lee S."/>
            <person name="Li W."/>
            <person name="Lindquist E."/>
            <person name="Lopez-Garcia S."/>
            <person name="Luque E.M."/>
            <person name="Marcos A.T."/>
            <person name="Martin J."/>
            <person name="McCluskey K."/>
            <person name="Medina H.R."/>
            <person name="Miralles-Duran A."/>
            <person name="Miyazaki A."/>
            <person name="Munoz-Torres E."/>
            <person name="Oguiza J.A."/>
            <person name="Ohm R."/>
            <person name="Olmedo M."/>
            <person name="Orejas M."/>
            <person name="Ortiz-Castellanos L."/>
            <person name="Pisabarro A.G."/>
            <person name="Rodriguez-Romero J."/>
            <person name="Ruiz-Herrera J."/>
            <person name="Ruiz-Vazquez R."/>
            <person name="Sanz C."/>
            <person name="Schackwitz W."/>
            <person name="Schmutz J."/>
            <person name="Shahriari M."/>
            <person name="Shelest E."/>
            <person name="Silva-Franco F."/>
            <person name="Soanes D."/>
            <person name="Syed K."/>
            <person name="Tagua V.G."/>
            <person name="Talbot N.J."/>
            <person name="Thon M."/>
            <person name="De vries R.P."/>
            <person name="Wiebenga A."/>
            <person name="Yadav J.S."/>
            <person name="Braun E.L."/>
            <person name="Baker S."/>
            <person name="Garre V."/>
            <person name="Horwitz B."/>
            <person name="Torres-Martinez S."/>
            <person name="Idnurm A."/>
            <person name="Herrera-Estrella A."/>
            <person name="Gabaldon T."/>
            <person name="Grigoriev I.V."/>
        </authorList>
    </citation>
    <scope>NUCLEOTIDE SEQUENCE [LARGE SCALE GENOMIC DNA]</scope>
    <source>
        <strain evidence="2">NRRL 1555(-)</strain>
    </source>
</reference>
<dbReference type="GeneID" id="28988528"/>
<dbReference type="InterPro" id="IPR007149">
    <property type="entry name" value="Leo1"/>
</dbReference>
<dbReference type="PANTHER" id="PTHR23146:SF0">
    <property type="entry name" value="RNA POLYMERASE-ASSOCIATED PROTEIN LEO1"/>
    <property type="match status" value="1"/>
</dbReference>
<accession>A0A167KKY6</accession>
<proteinExistence type="predicted"/>
<name>A0A167KKY6_PHYB8</name>
<dbReference type="EMBL" id="KV440995">
    <property type="protein sequence ID" value="OAD68327.1"/>
    <property type="molecule type" value="Genomic_DNA"/>
</dbReference>
<dbReference type="GO" id="GO:1990269">
    <property type="term" value="F:RNA polymerase II C-terminal domain phosphoserine binding"/>
    <property type="evidence" value="ECO:0007669"/>
    <property type="project" value="TreeGrafter"/>
</dbReference>
<dbReference type="PANTHER" id="PTHR23146">
    <property type="entry name" value="LEO1 PROTEIN"/>
    <property type="match status" value="1"/>
</dbReference>
<evidence type="ECO:0008006" key="3">
    <source>
        <dbReference type="Google" id="ProtNLM"/>
    </source>
</evidence>
<dbReference type="GO" id="GO:0006368">
    <property type="term" value="P:transcription elongation by RNA polymerase II"/>
    <property type="evidence" value="ECO:0007669"/>
    <property type="project" value="InterPro"/>
</dbReference>
<dbReference type="InParanoid" id="A0A167KKY6"/>
<organism evidence="1 2">
    <name type="scientific">Phycomyces blakesleeanus (strain ATCC 8743b / DSM 1359 / FGSC 10004 / NBRC 33097 / NRRL 1555)</name>
    <dbReference type="NCBI Taxonomy" id="763407"/>
    <lineage>
        <taxon>Eukaryota</taxon>
        <taxon>Fungi</taxon>
        <taxon>Fungi incertae sedis</taxon>
        <taxon>Mucoromycota</taxon>
        <taxon>Mucoromycotina</taxon>
        <taxon>Mucoromycetes</taxon>
        <taxon>Mucorales</taxon>
        <taxon>Phycomycetaceae</taxon>
        <taxon>Phycomyces</taxon>
    </lineage>
</organism>
<dbReference type="Proteomes" id="UP000077315">
    <property type="component" value="Unassembled WGS sequence"/>
</dbReference>
<evidence type="ECO:0000313" key="1">
    <source>
        <dbReference type="EMBL" id="OAD68327.1"/>
    </source>
</evidence>
<dbReference type="GO" id="GO:0032968">
    <property type="term" value="P:positive regulation of transcription elongation by RNA polymerase II"/>
    <property type="evidence" value="ECO:0007669"/>
    <property type="project" value="TreeGrafter"/>
</dbReference>
<dbReference type="GO" id="GO:0016593">
    <property type="term" value="C:Cdc73/Paf1 complex"/>
    <property type="evidence" value="ECO:0007669"/>
    <property type="project" value="InterPro"/>
</dbReference>
<keyword evidence="2" id="KW-1185">Reference proteome</keyword>
<dbReference type="AlphaFoldDB" id="A0A167KKY6"/>
<dbReference type="RefSeq" id="XP_018286367.1">
    <property type="nucleotide sequence ID" value="XM_018427622.1"/>
</dbReference>
<protein>
    <recommendedName>
        <fullName evidence="3">Leo1-like protein</fullName>
    </recommendedName>
</protein>
<gene>
    <name evidence="1" type="ORF">PHYBLDRAFT_101082</name>
</gene>
<dbReference type="Pfam" id="PF04004">
    <property type="entry name" value="Leo1"/>
    <property type="match status" value="1"/>
</dbReference>
<dbReference type="VEuPathDB" id="FungiDB:PHYBLDRAFT_101082"/>
<feature type="non-terminal residue" evidence="1">
    <location>
        <position position="176"/>
    </location>
</feature>
<feature type="non-terminal residue" evidence="1">
    <location>
        <position position="1"/>
    </location>
</feature>